<dbReference type="Proteomes" id="UP001165960">
    <property type="component" value="Unassembled WGS sequence"/>
</dbReference>
<reference evidence="1" key="1">
    <citation type="submission" date="2022-04" db="EMBL/GenBank/DDBJ databases">
        <title>Genome of the entomopathogenic fungus Entomophthora muscae.</title>
        <authorList>
            <person name="Elya C."/>
            <person name="Lovett B.R."/>
            <person name="Lee E."/>
            <person name="Macias A.M."/>
            <person name="Hajek A.E."/>
            <person name="De Bivort B.L."/>
            <person name="Kasson M.T."/>
            <person name="De Fine Licht H.H."/>
            <person name="Stajich J.E."/>
        </authorList>
    </citation>
    <scope>NUCLEOTIDE SEQUENCE</scope>
    <source>
        <strain evidence="1">Berkeley</strain>
    </source>
</reference>
<comment type="caution">
    <text evidence="1">The sequence shown here is derived from an EMBL/GenBank/DDBJ whole genome shotgun (WGS) entry which is preliminary data.</text>
</comment>
<sequence>MVKCNLLAEALLALPAGSLRTRSGLALTPSTETVHRVPPSISESPSPLAFRLNKEEADVH</sequence>
<keyword evidence="2" id="KW-1185">Reference proteome</keyword>
<dbReference type="EMBL" id="QTSX02006917">
    <property type="protein sequence ID" value="KAJ9051980.1"/>
    <property type="molecule type" value="Genomic_DNA"/>
</dbReference>
<name>A0ACC2RPI4_9FUNG</name>
<evidence type="ECO:0000313" key="1">
    <source>
        <dbReference type="EMBL" id="KAJ9051980.1"/>
    </source>
</evidence>
<proteinExistence type="predicted"/>
<gene>
    <name evidence="1" type="ORF">DSO57_1038766</name>
</gene>
<organism evidence="1 2">
    <name type="scientific">Entomophthora muscae</name>
    <dbReference type="NCBI Taxonomy" id="34485"/>
    <lineage>
        <taxon>Eukaryota</taxon>
        <taxon>Fungi</taxon>
        <taxon>Fungi incertae sedis</taxon>
        <taxon>Zoopagomycota</taxon>
        <taxon>Entomophthoromycotina</taxon>
        <taxon>Entomophthoromycetes</taxon>
        <taxon>Entomophthorales</taxon>
        <taxon>Entomophthoraceae</taxon>
        <taxon>Entomophthora</taxon>
    </lineage>
</organism>
<evidence type="ECO:0000313" key="2">
    <source>
        <dbReference type="Proteomes" id="UP001165960"/>
    </source>
</evidence>
<protein>
    <submittedName>
        <fullName evidence="1">Uncharacterized protein</fullName>
    </submittedName>
</protein>
<accession>A0ACC2RPI4</accession>